<proteinExistence type="predicted"/>
<sequence>MTTIASIVQTLEDRNPLPPLCPEETWKPELSKEINDLSEEEITGKTAPSRLTTLATRSGLLLWNDDLYASHAISQNISEPIGSYWHGIMHRREGDFGNSKYWFSKIGDSPIFEELYEQGKEIYPKIKEWKQWDPSLFIDEVEEVTSKGEEDTQRGKQLRQLQALEISLLLQYSLHQ</sequence>
<accession>A0A5Q2TFE7</accession>
<keyword evidence="2" id="KW-1185">Reference proteome</keyword>
<dbReference type="EMBL" id="CP045915">
    <property type="protein sequence ID" value="QGH33519.1"/>
    <property type="molecule type" value="Genomic_DNA"/>
</dbReference>
<gene>
    <name evidence="1" type="ORF">GI584_05575</name>
</gene>
<dbReference type="KEGG" id="grc:GI584_05575"/>
<name>A0A5Q2TFE7_9BACI</name>
<reference evidence="1 2" key="1">
    <citation type="submission" date="2019-11" db="EMBL/GenBank/DDBJ databases">
        <title>Gracilibacillus salitolerans sp. nov., a moderate halophile isolated from a saline soil in northwest China.</title>
        <authorList>
            <person name="Gan L."/>
        </authorList>
    </citation>
    <scope>NUCLEOTIDE SEQUENCE [LARGE SCALE GENOMIC DNA]</scope>
    <source>
        <strain evidence="1 2">SCU50</strain>
    </source>
</reference>
<organism evidence="1 2">
    <name type="scientific">Gracilibacillus salitolerans</name>
    <dbReference type="NCBI Taxonomy" id="2663022"/>
    <lineage>
        <taxon>Bacteria</taxon>
        <taxon>Bacillati</taxon>
        <taxon>Bacillota</taxon>
        <taxon>Bacilli</taxon>
        <taxon>Bacillales</taxon>
        <taxon>Bacillaceae</taxon>
        <taxon>Gracilibacillus</taxon>
    </lineage>
</organism>
<evidence type="ECO:0000313" key="1">
    <source>
        <dbReference type="EMBL" id="QGH33519.1"/>
    </source>
</evidence>
<dbReference type="RefSeq" id="WP_153790543.1">
    <property type="nucleotide sequence ID" value="NZ_CP045915.1"/>
</dbReference>
<evidence type="ECO:0000313" key="2">
    <source>
        <dbReference type="Proteomes" id="UP000339690"/>
    </source>
</evidence>
<protein>
    <submittedName>
        <fullName evidence="1">Uncharacterized protein</fullName>
    </submittedName>
</protein>
<dbReference type="AlphaFoldDB" id="A0A5Q2TFE7"/>
<dbReference type="Proteomes" id="UP000339690">
    <property type="component" value="Chromosome"/>
</dbReference>